<dbReference type="EMBL" id="CM000786">
    <property type="protein sequence ID" value="AQK46573.1"/>
    <property type="molecule type" value="Genomic_DNA"/>
</dbReference>
<proteinExistence type="inferred from homology"/>
<sequence>MVAASGLALPRVAAPCPARPRGGLRPALLRFAPPVALPPHQLRCCASTVDDGLVSAAASKPRLPRVVGMGSKLVGCGSAIPTLGVSNDDLSKIVETSDEWIAARTGIRNRRVLSGDETLRGLSIKAAQRALEMAKVKAEDVDLVLLCTSTPDDLFGGATQKFQSTHIYQVLTDVGCTKAFGFDITAACSGFIVGLITATRFIKGGGFQNILVVGADALSKYVDWTDRGTCILFGDAAGAVLVQACSADEDGLLGFCVQSDGNGQKCDFLENVANQRIIDAAASRLDIPSDKVISNLANYGNTSAASIPLALDEAVRSGKVKAGDIIAASGFGAGLTWGSAIVKWG</sequence>
<dbReference type="Pfam" id="PF08545">
    <property type="entry name" value="ACP_syn_III"/>
    <property type="match status" value="1"/>
</dbReference>
<keyword evidence="5" id="KW-0276">Fatty acid metabolism</keyword>
<keyword evidence="4" id="KW-0808">Transferase</keyword>
<evidence type="ECO:0000256" key="2">
    <source>
        <dbReference type="ARBA" id="ARBA00008642"/>
    </source>
</evidence>
<comment type="pathway">
    <text evidence="1">Lipid metabolism.</text>
</comment>
<reference evidence="10" key="1">
    <citation type="submission" date="2015-12" db="EMBL/GenBank/DDBJ databases">
        <title>Update maize B73 reference genome by single molecule sequencing technologies.</title>
        <authorList>
            <consortium name="Maize Genome Sequencing Project"/>
            <person name="Ware D."/>
        </authorList>
    </citation>
    <scope>NUCLEOTIDE SEQUENCE</scope>
    <source>
        <tissue evidence="10">Seedling</tissue>
    </source>
</reference>
<protein>
    <submittedName>
        <fullName evidence="10">3-oxoacyl-synthase III, mRNA</fullName>
    </submittedName>
</protein>
<dbReference type="GO" id="GO:0004315">
    <property type="term" value="F:3-oxoacyl-[acyl-carrier-protein] synthase activity"/>
    <property type="evidence" value="ECO:0007669"/>
    <property type="project" value="InterPro"/>
</dbReference>
<evidence type="ECO:0000256" key="5">
    <source>
        <dbReference type="ARBA" id="ARBA00022832"/>
    </source>
</evidence>
<dbReference type="SUPFAM" id="SSF53901">
    <property type="entry name" value="Thiolase-like"/>
    <property type="match status" value="1"/>
</dbReference>
<evidence type="ECO:0000256" key="4">
    <source>
        <dbReference type="ARBA" id="ARBA00022679"/>
    </source>
</evidence>
<dbReference type="ExpressionAtlas" id="A0A1D6JFM5">
    <property type="expression patterns" value="baseline and differential"/>
</dbReference>
<evidence type="ECO:0000256" key="6">
    <source>
        <dbReference type="ARBA" id="ARBA00023098"/>
    </source>
</evidence>
<dbReference type="Gene3D" id="3.40.47.10">
    <property type="match status" value="2"/>
</dbReference>
<evidence type="ECO:0000256" key="3">
    <source>
        <dbReference type="ARBA" id="ARBA00022516"/>
    </source>
</evidence>
<dbReference type="PANTHER" id="PTHR43091">
    <property type="entry name" value="3-OXOACYL-[ACYL-CARRIER-PROTEIN] SYNTHASE"/>
    <property type="match status" value="1"/>
</dbReference>
<comment type="similarity">
    <text evidence="2">Belongs to the thiolase-like superfamily. FabH family.</text>
</comment>
<keyword evidence="6" id="KW-0443">Lipid metabolism</keyword>
<dbReference type="PANTHER" id="PTHR43091:SF1">
    <property type="entry name" value="BETA-KETOACYL-[ACYL-CARRIER-PROTEIN] SYNTHASE III, CHLOROPLASTIC"/>
    <property type="match status" value="1"/>
</dbReference>
<dbReference type="GO" id="GO:0006633">
    <property type="term" value="P:fatty acid biosynthetic process"/>
    <property type="evidence" value="ECO:0007669"/>
    <property type="project" value="UniProtKB-KW"/>
</dbReference>
<name>A0A1D6JFM5_MAIZE</name>
<accession>A0A1D6JFM5</accession>
<evidence type="ECO:0000259" key="9">
    <source>
        <dbReference type="Pfam" id="PF08545"/>
    </source>
</evidence>
<organism evidence="10">
    <name type="scientific">Zea mays</name>
    <name type="common">Maize</name>
    <dbReference type="NCBI Taxonomy" id="4577"/>
    <lineage>
        <taxon>Eukaryota</taxon>
        <taxon>Viridiplantae</taxon>
        <taxon>Streptophyta</taxon>
        <taxon>Embryophyta</taxon>
        <taxon>Tracheophyta</taxon>
        <taxon>Spermatophyta</taxon>
        <taxon>Magnoliopsida</taxon>
        <taxon>Liliopsida</taxon>
        <taxon>Poales</taxon>
        <taxon>Poaceae</taxon>
        <taxon>PACMAD clade</taxon>
        <taxon>Panicoideae</taxon>
        <taxon>Andropogonodae</taxon>
        <taxon>Andropogoneae</taxon>
        <taxon>Tripsacinae</taxon>
        <taxon>Zea</taxon>
    </lineage>
</organism>
<dbReference type="InterPro" id="IPR013747">
    <property type="entry name" value="ACP_syn_III_C"/>
</dbReference>
<keyword evidence="3" id="KW-0444">Lipid biosynthesis</keyword>
<dbReference type="InterPro" id="IPR013751">
    <property type="entry name" value="ACP_syn_III_N"/>
</dbReference>
<dbReference type="CDD" id="cd00830">
    <property type="entry name" value="KAS_III"/>
    <property type="match status" value="1"/>
</dbReference>
<dbReference type="Pfam" id="PF08541">
    <property type="entry name" value="ACP_syn_III_C"/>
    <property type="match status" value="1"/>
</dbReference>
<evidence type="ECO:0000259" key="8">
    <source>
        <dbReference type="Pfam" id="PF08541"/>
    </source>
</evidence>
<dbReference type="InterPro" id="IPR016039">
    <property type="entry name" value="Thiolase-like"/>
</dbReference>
<feature type="domain" description="Beta-ketoacyl-[acyl-carrier-protein] synthase III N-terminal" evidence="9">
    <location>
        <begin position="182"/>
        <end position="261"/>
    </location>
</feature>
<evidence type="ECO:0000256" key="1">
    <source>
        <dbReference type="ARBA" id="ARBA00005189"/>
    </source>
</evidence>
<evidence type="ECO:0000313" key="10">
    <source>
        <dbReference type="EMBL" id="AQK46573.1"/>
    </source>
</evidence>
<dbReference type="AlphaFoldDB" id="A0A1D6JFM5"/>
<keyword evidence="7" id="KW-0275">Fatty acid biosynthesis</keyword>
<gene>
    <name evidence="10" type="ORF">ZEAMMB73_Zm00001d026429</name>
</gene>
<dbReference type="PaxDb" id="4577-GRMZM2G003190_P01"/>
<dbReference type="eggNOG" id="ENOG502QUK2">
    <property type="taxonomic scope" value="Eukaryota"/>
</dbReference>
<evidence type="ECO:0000256" key="7">
    <source>
        <dbReference type="ARBA" id="ARBA00023160"/>
    </source>
</evidence>
<feature type="domain" description="Beta-ketoacyl-[acyl-carrier-protein] synthase III C-terminal" evidence="8">
    <location>
        <begin position="272"/>
        <end position="344"/>
    </location>
</feature>